<name>A0A6J7X8H9_9CAUD</name>
<accession>A0A6J7X8H9</accession>
<reference evidence="1" key="1">
    <citation type="submission" date="2020-05" db="EMBL/GenBank/DDBJ databases">
        <authorList>
            <person name="Chiriac C."/>
            <person name="Salcher M."/>
            <person name="Ghai R."/>
            <person name="Kavagutti S V."/>
        </authorList>
    </citation>
    <scope>NUCLEOTIDE SEQUENCE</scope>
</reference>
<dbReference type="EMBL" id="LR798349">
    <property type="protein sequence ID" value="CAB5225940.1"/>
    <property type="molecule type" value="Genomic_DNA"/>
</dbReference>
<organism evidence="1">
    <name type="scientific">uncultured Caudovirales phage</name>
    <dbReference type="NCBI Taxonomy" id="2100421"/>
    <lineage>
        <taxon>Viruses</taxon>
        <taxon>Duplodnaviria</taxon>
        <taxon>Heunggongvirae</taxon>
        <taxon>Uroviricota</taxon>
        <taxon>Caudoviricetes</taxon>
        <taxon>Peduoviridae</taxon>
        <taxon>Maltschvirus</taxon>
        <taxon>Maltschvirus maltsch</taxon>
    </lineage>
</organism>
<protein>
    <submittedName>
        <fullName evidence="1">Uncharacterized protein</fullName>
    </submittedName>
</protein>
<evidence type="ECO:0000313" key="1">
    <source>
        <dbReference type="EMBL" id="CAB5225940.1"/>
    </source>
</evidence>
<proteinExistence type="predicted"/>
<gene>
    <name evidence="1" type="ORF">UFOVP754_17</name>
</gene>
<sequence>MKQLPPLPQEVTDRILSTLDKVDQISRPKAADIMGIVRGFDVLIAAETYGYIRYYSVIQYGVQCVFVCKAENWRNHYKEPRARAYCYKLINYIIEESGMILMSDLCTLINPRVNRLAYNLNDENIRSIKAVYGNVSKRLILSEKLWNDYQNGILPPGVKVANKTKTPRPKKPKAEWVPKKQAEDMSKQLEHNAMRIFLERFPEMLTELNKYQCAYIIKRYEHYIADDFTGMDKHARICGRIDKLCRMLGWNQRTHKPKARPVIVSTERVRHGI</sequence>